<feature type="domain" description="EF-hand" evidence="11">
    <location>
        <begin position="6482"/>
        <end position="6517"/>
    </location>
</feature>
<dbReference type="SUPFAM" id="SSF47473">
    <property type="entry name" value="EF-hand"/>
    <property type="match status" value="1"/>
</dbReference>
<dbReference type="InterPro" id="IPR001589">
    <property type="entry name" value="Actinin_actin-bd_CS"/>
</dbReference>
<accession>A0A9P0GZD7</accession>
<evidence type="ECO:0008006" key="15">
    <source>
        <dbReference type="Google" id="ProtNLM"/>
    </source>
</evidence>
<feature type="coiled-coil region" evidence="8">
    <location>
        <begin position="936"/>
        <end position="987"/>
    </location>
</feature>
<dbReference type="Pfam" id="PF00307">
    <property type="entry name" value="CH"/>
    <property type="match status" value="2"/>
</dbReference>
<dbReference type="Pfam" id="PF17902">
    <property type="entry name" value="SH3_10"/>
    <property type="match status" value="1"/>
</dbReference>
<dbReference type="FunFam" id="1.10.238.10:FF:000031">
    <property type="entry name" value="Short stop, isoform J"/>
    <property type="match status" value="1"/>
</dbReference>
<dbReference type="FunFam" id="1.20.58.60:FF:000040">
    <property type="entry name" value="Short stop, isoform N"/>
    <property type="match status" value="1"/>
</dbReference>
<evidence type="ECO:0000256" key="7">
    <source>
        <dbReference type="ARBA" id="ARBA00023212"/>
    </source>
</evidence>
<keyword evidence="2" id="KW-0963">Cytoplasm</keyword>
<dbReference type="Pfam" id="PF21020">
    <property type="entry name" value="Spectrin_4"/>
    <property type="match status" value="1"/>
</dbReference>
<feature type="region of interest" description="Disordered" evidence="9">
    <location>
        <begin position="3652"/>
        <end position="3698"/>
    </location>
</feature>
<keyword evidence="14" id="KW-1185">Reference proteome</keyword>
<dbReference type="InterPro" id="IPR043197">
    <property type="entry name" value="Plakin"/>
</dbReference>
<feature type="compositionally biased region" description="Basic and acidic residues" evidence="9">
    <location>
        <begin position="6302"/>
        <end position="6312"/>
    </location>
</feature>
<dbReference type="InterPro" id="IPR049538">
    <property type="entry name" value="PCN-like_spectrin-like_rpt"/>
</dbReference>
<dbReference type="GO" id="GO:0031122">
    <property type="term" value="P:cytoplasmic microtubule organization"/>
    <property type="evidence" value="ECO:0007669"/>
    <property type="project" value="TreeGrafter"/>
</dbReference>
<keyword evidence="6" id="KW-0009">Actin-binding</keyword>
<dbReference type="PROSITE" id="PS00020">
    <property type="entry name" value="ACTININ_2"/>
    <property type="match status" value="1"/>
</dbReference>
<dbReference type="SMART" id="SM00243">
    <property type="entry name" value="GAS2"/>
    <property type="match status" value="1"/>
</dbReference>
<dbReference type="OrthoDB" id="2250192at2759"/>
<dbReference type="SMART" id="SM00150">
    <property type="entry name" value="SPEC"/>
    <property type="match status" value="35"/>
</dbReference>
<keyword evidence="8" id="KW-0175">Coiled coil</keyword>
<dbReference type="InterPro" id="IPR003108">
    <property type="entry name" value="GAR_dom"/>
</dbReference>
<feature type="domain" description="Calponin-homology (CH)" evidence="10">
    <location>
        <begin position="145"/>
        <end position="250"/>
    </location>
</feature>
<feature type="compositionally biased region" description="Low complexity" evidence="9">
    <location>
        <begin position="3666"/>
        <end position="3681"/>
    </location>
</feature>
<feature type="domain" description="EF-hand" evidence="11">
    <location>
        <begin position="6446"/>
        <end position="6481"/>
    </location>
</feature>
<evidence type="ECO:0000256" key="4">
    <source>
        <dbReference type="ARBA" id="ARBA00022737"/>
    </source>
</evidence>
<dbReference type="CDD" id="cd21188">
    <property type="entry name" value="CH_PLEC-like_rpt1"/>
    <property type="match status" value="1"/>
</dbReference>
<keyword evidence="4" id="KW-0677">Repeat</keyword>
<dbReference type="InterPro" id="IPR035915">
    <property type="entry name" value="Plakin_repeat_sf"/>
</dbReference>
<dbReference type="Gene3D" id="1.10.418.10">
    <property type="entry name" value="Calponin-like domain"/>
    <property type="match status" value="2"/>
</dbReference>
<feature type="coiled-coil region" evidence="8">
    <location>
        <begin position="4474"/>
        <end position="4515"/>
    </location>
</feature>
<dbReference type="PROSITE" id="PS50021">
    <property type="entry name" value="CH"/>
    <property type="match status" value="2"/>
</dbReference>
<evidence type="ECO:0000256" key="8">
    <source>
        <dbReference type="SAM" id="Coils"/>
    </source>
</evidence>
<feature type="coiled-coil region" evidence="8">
    <location>
        <begin position="4884"/>
        <end position="4918"/>
    </location>
</feature>
<dbReference type="GO" id="GO:0005509">
    <property type="term" value="F:calcium ion binding"/>
    <property type="evidence" value="ECO:0007669"/>
    <property type="project" value="InterPro"/>
</dbReference>
<dbReference type="GO" id="GO:0042060">
    <property type="term" value="P:wound healing"/>
    <property type="evidence" value="ECO:0007669"/>
    <property type="project" value="TreeGrafter"/>
</dbReference>
<dbReference type="GO" id="GO:0005198">
    <property type="term" value="F:structural molecule activity"/>
    <property type="evidence" value="ECO:0007669"/>
    <property type="project" value="TreeGrafter"/>
</dbReference>
<dbReference type="PROSITE" id="PS00018">
    <property type="entry name" value="EF_HAND_1"/>
    <property type="match status" value="1"/>
</dbReference>
<gene>
    <name evidence="13" type="ORF">NEZAVI_LOCUS4023</name>
</gene>
<dbReference type="PANTHER" id="PTHR23169">
    <property type="entry name" value="ENVOPLAKIN"/>
    <property type="match status" value="1"/>
</dbReference>
<dbReference type="Pfam" id="PF00435">
    <property type="entry name" value="Spectrin"/>
    <property type="match status" value="16"/>
</dbReference>
<dbReference type="PANTHER" id="PTHR23169:SF23">
    <property type="entry name" value="SHORT STOP, ISOFORM H"/>
    <property type="match status" value="1"/>
</dbReference>
<dbReference type="CDD" id="cd00176">
    <property type="entry name" value="SPEC"/>
    <property type="match status" value="19"/>
</dbReference>
<dbReference type="GO" id="GO:0005886">
    <property type="term" value="C:plasma membrane"/>
    <property type="evidence" value="ECO:0007669"/>
    <property type="project" value="UniProtKB-SubCell"/>
</dbReference>
<dbReference type="GO" id="GO:0045104">
    <property type="term" value="P:intermediate filament cytoskeleton organization"/>
    <property type="evidence" value="ECO:0007669"/>
    <property type="project" value="InterPro"/>
</dbReference>
<feature type="coiled-coil region" evidence="8">
    <location>
        <begin position="6047"/>
        <end position="6077"/>
    </location>
</feature>
<dbReference type="InterPro" id="IPR001101">
    <property type="entry name" value="Plectin_repeat"/>
</dbReference>
<dbReference type="InterPro" id="IPR018247">
    <property type="entry name" value="EF_Hand_1_Ca_BS"/>
</dbReference>
<dbReference type="FunFam" id="1.20.58.60:FF:000001">
    <property type="entry name" value="Microtubule-actin cross-linking factor 1"/>
    <property type="match status" value="3"/>
</dbReference>
<dbReference type="SMART" id="SM00054">
    <property type="entry name" value="EFh"/>
    <property type="match status" value="2"/>
</dbReference>
<dbReference type="InterPro" id="IPR041615">
    <property type="entry name" value="Desmoplakin_SH3"/>
</dbReference>
<feature type="compositionally biased region" description="Basic and acidic residues" evidence="9">
    <location>
        <begin position="6329"/>
        <end position="6357"/>
    </location>
</feature>
<dbReference type="InterPro" id="IPR018159">
    <property type="entry name" value="Spectrin/alpha-actinin"/>
</dbReference>
<dbReference type="InterPro" id="IPR001715">
    <property type="entry name" value="CH_dom"/>
</dbReference>
<dbReference type="Gene3D" id="1.10.238.10">
    <property type="entry name" value="EF-hand"/>
    <property type="match status" value="1"/>
</dbReference>
<evidence type="ECO:0000256" key="6">
    <source>
        <dbReference type="ARBA" id="ARBA00023203"/>
    </source>
</evidence>
<keyword evidence="3" id="KW-0597">Phosphoprotein</keyword>
<feature type="domain" description="GAR" evidence="12">
    <location>
        <begin position="6522"/>
        <end position="6594"/>
    </location>
</feature>
<evidence type="ECO:0000313" key="14">
    <source>
        <dbReference type="Proteomes" id="UP001152798"/>
    </source>
</evidence>
<dbReference type="Pfam" id="PF13499">
    <property type="entry name" value="EF-hand_7"/>
    <property type="match status" value="1"/>
</dbReference>
<feature type="region of interest" description="Disordered" evidence="9">
    <location>
        <begin position="6618"/>
        <end position="6691"/>
    </location>
</feature>
<name>A0A9P0GZD7_NEZVI</name>
<dbReference type="Gene3D" id="3.90.1290.10">
    <property type="entry name" value="Plakin repeat"/>
    <property type="match status" value="6"/>
</dbReference>
<feature type="region of interest" description="Disordered" evidence="9">
    <location>
        <begin position="6302"/>
        <end position="6385"/>
    </location>
</feature>
<dbReference type="PROSITE" id="PS00019">
    <property type="entry name" value="ACTININ_1"/>
    <property type="match status" value="1"/>
</dbReference>
<dbReference type="EMBL" id="OV725078">
    <property type="protein sequence ID" value="CAH1393329.1"/>
    <property type="molecule type" value="Genomic_DNA"/>
</dbReference>
<evidence type="ECO:0000256" key="1">
    <source>
        <dbReference type="ARBA" id="ARBA00004245"/>
    </source>
</evidence>
<dbReference type="InterPro" id="IPR011992">
    <property type="entry name" value="EF-hand-dom_pair"/>
</dbReference>
<dbReference type="SUPFAM" id="SSF46966">
    <property type="entry name" value="Spectrin repeat"/>
    <property type="match status" value="31"/>
</dbReference>
<dbReference type="Gene3D" id="3.30.920.20">
    <property type="entry name" value="Gas2-like domain"/>
    <property type="match status" value="1"/>
</dbReference>
<dbReference type="GO" id="GO:0005737">
    <property type="term" value="C:cytoplasm"/>
    <property type="evidence" value="ECO:0007669"/>
    <property type="project" value="TreeGrafter"/>
</dbReference>
<evidence type="ECO:0000256" key="3">
    <source>
        <dbReference type="ARBA" id="ARBA00022553"/>
    </source>
</evidence>
<dbReference type="SMART" id="SM00033">
    <property type="entry name" value="CH"/>
    <property type="match status" value="2"/>
</dbReference>
<dbReference type="GO" id="GO:0003779">
    <property type="term" value="F:actin binding"/>
    <property type="evidence" value="ECO:0007669"/>
    <property type="project" value="UniProtKB-KW"/>
</dbReference>
<dbReference type="InterPro" id="IPR002048">
    <property type="entry name" value="EF_hand_dom"/>
</dbReference>
<proteinExistence type="predicted"/>
<feature type="compositionally biased region" description="Low complexity" evidence="9">
    <location>
        <begin position="6652"/>
        <end position="6691"/>
    </location>
</feature>
<dbReference type="SMART" id="SM00250">
    <property type="entry name" value="PLEC"/>
    <property type="match status" value="15"/>
</dbReference>
<evidence type="ECO:0000256" key="9">
    <source>
        <dbReference type="SAM" id="MobiDB-lite"/>
    </source>
</evidence>
<dbReference type="PROSITE" id="PS50222">
    <property type="entry name" value="EF_HAND_2"/>
    <property type="match status" value="2"/>
</dbReference>
<dbReference type="FunFam" id="1.10.418.10:FF:000048">
    <property type="entry name" value="Short stop, isoform B"/>
    <property type="match status" value="1"/>
</dbReference>
<dbReference type="Pfam" id="PF21019">
    <property type="entry name" value="Spectrin_3"/>
    <property type="match status" value="1"/>
</dbReference>
<dbReference type="InterPro" id="IPR036872">
    <property type="entry name" value="CH_dom_sf"/>
</dbReference>
<dbReference type="GO" id="GO:0008017">
    <property type="term" value="F:microtubule binding"/>
    <property type="evidence" value="ECO:0007669"/>
    <property type="project" value="InterPro"/>
</dbReference>
<dbReference type="SUPFAM" id="SSF75399">
    <property type="entry name" value="Plakin repeat"/>
    <property type="match status" value="6"/>
</dbReference>
<dbReference type="SUPFAM" id="SSF143575">
    <property type="entry name" value="GAS2 domain-like"/>
    <property type="match status" value="1"/>
</dbReference>
<dbReference type="InterPro" id="IPR036534">
    <property type="entry name" value="GAR_dom_sf"/>
</dbReference>
<feature type="coiled-coil region" evidence="8">
    <location>
        <begin position="5223"/>
        <end position="5298"/>
    </location>
</feature>
<evidence type="ECO:0000256" key="2">
    <source>
        <dbReference type="ARBA" id="ARBA00022490"/>
    </source>
</evidence>
<sequence>MSFLERQADGTIDKQAYEENLSKFKDERDAIQKKTFTKWVNKHLKKAHRHVNDLFTDLQDGHNLISLLEVLSGEQLPREKGRMRFHMLQNVELVLNFLRYKKIKLVNIRPEDIVDGNPKLTLGLIWTIILHFQISDIVVGEEPNVSAKDVLLRWAKKSTAKYPGVKVSDFTSSWRDGLAFNAIIHRNRPDLLPEWREIRRRTVRERLETAFYTAEKVGVTRLLDPEDVDTHEIDEKSIITYISSMYDVFPEPPFAHPLYDNEAQALTSEYREVASSLHLWIREKVSEMSQDLPSSYDELRRLAHDSAKFRSEEVPARLRDRQKLSSLYRDLQKLYESTGEVEIEPELHIDVLEKNWSKLQSLHQERDHAIQEELKKLDRLQRLAEKVSRDCKRLEPRMDDLESRISDEAKRLDRLHPLDAKHVVDSIESELRSIEENIQSLFQDVSTLKSGGHHQYPELNKRVGRLHSRWVQLRSALHSKLITRLASLSFPVVEERTVTRQTRTVLETRLVDTNHHFRALQEAIDWVKSKLKQLQEFEFSSDLSGAKIEMSHHQREHREIDRFQSTVDQCASAKSQFHGEELSLYTQHLSTLQKIYAELLSLSNKRISEFETYVDFLESITTQLAWLKEKESIEVARDWSDKEVNITAIQQYYENLMAELERAEVVVRSLLERGESLLLQGHPASKAISVVLGSLQSAWSRVLQFTLALETHIATTRTVQNFFRDLEQLRDWIHSRDEILNTTYSASEFSLDEGERLLRGMQELREELNSRSAALSQMAERAQSVAPIKQRRQPVVRPIQVTAVCDYKSDTVEIEKGDQWILHDNSALTKWRVSPIGSTKDTNVPGVVFLIPPPSKEAKEAVESLARDFDRTTALWQRKQLRLRQNMIFTTIRVVRSWDLAQFVAMGSEQRNAIRKALNEDADKLLAEGDPNDPQLRRLRREMAEVNRLFDEFEALASQQEENKNAIRVITEKCSHLQEALEEAERVLTMRLSSSIPRDVHSLEHLIVQHKEFETSLKGLTGEIEGLQTMFNSLTRKTPGVQSRVEAILQQWNHIWNYSHLFVERLKCVEITLSALDDATNVVSELELKLSSFGDMPSELESLQNVHDDLIRVQNSIAAQQPVVDQLIEDATNTRRLVVKSRERLRSHDHSDMDRLDDDVNAVTQRWNNLCASLVDRLRCCEAAYSLLDTYGKTYQTEVKFIDESYSELNNLPPVSLGKHHIEPTKVLFTSIVERTQPLEQVNIDGGRFIREAKIYNLALGKFRAAVAISQPSFDGDSRPDSEWPSGEEEIAEQLDKINHRYLALVSILQDRLRQICAISNDPQLREFVSKLQPAHLKTFRTEFTLTETSTQLPDRWRITETDSMGINGSKPPSPPEKTGIGTDVINRTGIYHPTTGAEMTVSEAIKARILDVRTGRINLSPDKSIDIQEGVVMGIIAQALASELLGPSNISGSKNLLEAIQKEISLAEGSPLRVCLSDAIDLGLVSSSGYLDRETGQTIPLESAPLADIPEIVNNDIKLTVSEAIDSGVLPSDVIDARNKGLIQRPQTLYDILDLNSSEESHVDTIFGSLTLQECINKNVLDFDSFNSILDIKSGKMLTLKSALETGVMTEDWQFKDTKNNRVIGLKSAIDEGYIASVIVRSIFDIDCFKNFETGDFVSFNKALALDILQNGELVTKKSGKTVPINDALKDNLVKKNIWEILDRKVGIMSGGKELTLFGAAFKCYIDPKTGFVLDRRKNRLCYKDALDKKIITKEGLNVLKSCLAITVTETKPLFKKNNSSPIKQGLKKILDTLAMKKKVELPDCGMPLKEAIDKGLFDPSSGLFHIPGTDRLVSFEECLRLNILDPNSGVLNDGKKTLTFIRAIEKKIMTPLGEFEGMSLSDAISKGFIIFEGEPYEISKDAILDPSSGLIVYADSRKPEKLLEAVCEGLPAMIKDPKGNPVDLQTAKESFLSNERYDPEGLNLTPMEAIKQGFITFKPVASKLSVDRFTTAKDFVLRGLFDPRTSSFTDTSGKKISFSEVVDYIDPHTLVKDLQTGDFIPIKSAKFDENGEMIDPRTGRSVPFFTACKLNWIRPKKSAPKPKFGLQEAVDKGILENDGFVKYENIKVPLFLAIADGILDCDKVGVIANNNLIPVSKAVESNILDLNKGKLESDDLILRFKTGDVRPLEKPVALEALIRKGIATKGIIDPITKDSITLQEAIRRYIVDPDISFCKDTVNDEFVDLNVAIDRGLIKYRFKDTKSGSNLLLSEALERQLIVTKLDKMSIVNALKYFEDGKFLNPKTGEMVTLNEALKSFIDSSSSKFKDPKNDAIITVEEALESGLLDGENSILTYPYRVPLDVAYSKGILLPSVAPMTLAEALIQDLYDPVTGKLIIGGGKTILQCLKENLITDSPLILGNGDLISLKQAIDEGHIDPDSGMVAVDGDSLNLKEALQHGHFVTKRLYPVPEAVRKLYNPISGKFTDPTTCNKLTTDEALDKVLDQSTTVVKLGNEVKTFEGSVKEGQFRNIDLKHALEEGIIMELDRPLPFAEALKTLFDPDSSLFLDPDGSYVPLEEAILLGLVDGKSEVETSRGVLPLEDAIAFGLVNSSTIDGVDLRVLARRPISLQEAVLKFYKDKKFPQGNLRDAISDGFVDDTRLLCHSNKPLSLRDAKQLGIIDDCRNTICGMDLSEGMKKGLIINLEGPFSLYDALKFGFYEDRFVHPNSGKIMNLTQAVEEGFIDPSISPIKTPNNDYTMLDKSIMDELDKGDLMCYKNEGIIVPHTGMDLEEAIRSKLFKNGKFIAPLENKKVSLNSGIKSGLLNPGTTYLTYAGRLKDLNQSLNDGLVDAEDCVVKVEEGIPFDEAFHRGILITVPRVKPPDVPGEDTMMFKDTAKRRLLRLADARRKGLVDNAGRALDTLNSKLLDLDSALETGLIVKKISLMDALDYNLYNPTTGRFNDPFSVGSVQGRKRLTLLEAIDVGLIDPKSVLIRFGGAIHDLSSAINVGAIDPHTGKIIDEENQLDFLKGKAKGYFIVAQSRQAMEEKYKLCDDNLRSLLEWIGEIEARLAQQEPVQEDLDRLRNQINILKLLKEELDSQQRMVFNCLEEVRTVASTGNEYLTRDEVSTLERNGKSLRSRYDRAIDKTDKLLKRLTNAGDHLSKFKSETKSLTEWMTKAKRQIEEKERQLSSLSANDTSVRELLGDVIAHQADLRFISMAANKFYEESKEFLSTLNDFRTSLQSRLSHIDYSLSGSEIKGIVNKVSNEYRDLLSRANALSDKVTGLNAKKRDFDQALERLRQWMSTAEPRANKALSEPLAADPHGLEEQLNRAKTLNNEFLAQGRLVDNMKQALDSLPKDPSITNSLEATVSDLARRYTNLSESLSNRCGVLESALAQSQGVEDSLDSITSWLSSAENSLKSLSRPASLLKDRLEDQIRELRLLLSDIDTHRDTVDGVVNQAKALVGQQSNHRLAKRVETKLKDVLSRFEKLSERASKRSELLGEITAGLTSFSAQASETENWLTEANELLATEGSIEPLLTQRESKRDIVEKVLREGRALVSKKDVTDTGHVRDRLKNIESSWRELNTLLDERQRLIRSRAEHTQSYEKLRDQVLSWLQSMESRIASLEPTALQTEVLKRQAEEIKPLIKEHKDYGSTVDRLFDIGSSLESMARSDSPTRRRSSTSPIKRISSSSLLRRNSQEGSPSPTKSLFNVTSPLSTASSGFGSRRSSQDIFHVEEVTGVQQELSEINNRYSSIGVKVNERLLEIDNCREELRKATESLKSLDSFLERISRSQPREGLPNGREEADKINRVLKGLVEEMYEKQSALDSTRTNVNELLRRRPGAVGSDQLSSHVSQVATKWRSLHDSLKARIQFVEDVKDVYDSYELLSNWLSAKERMFAALGPISPDPRMVQIQIDQVQVLREEMRATRPQLEHLVTVCSSVAGATPDGTKLRAKVSGISDRWEELSRKLEDRASSLGAAVDSSRDFDSGLTRLKDALSNISLQVDAIPSEPSEESLRKIQGCERQLEGVRQLLADAEAAGAELCRVLTDPASRSDIQAKLGDVNKQYSLLQAKLDLRKAEIEALVKDGKEFDAAVAKTLGWVSDSLTNLSDRLLISADRDILQQQVDNHEPIYREMLSKEHEVVLLLERGGKREVESLRQQWEKLRREATDRQTRLQTCMEHCRKYYKGLEAFIPWLSQVENKLESLSPESFSRRDLDKHLRDLSSLRNDVWKKSGEFEHLRSLGETFIGACDVDKDVVTKEISAVRERWDRLNNDLVSKTSRLEELGRRLSETSERLRGMSHSIQRCEDRLGTHDSLSTTADPATLMKLKTLRDDVQALRPPLSQLNQTCEDLDRELALEASGKQSGLMEEVVGLGERLDDLSERLRDRCSTAESAAVAAQQYNERVRLLTGDLSALEMELESMKPPGRDFKTLRTQHDQLSSFNGKLSRASDAVSEALALADRLVDSGLSTEPTRRQADILSKQLIHLEERAKSREEDLDKAESSLRDYESLYNDAISALDIAEDELRRLRPVGSEVETLRSQQAEARITQSDIIEPAGKAVDVAASSGRALIASAGAGVSVTHLASGIEQLRSRWEALNAKMVDRTRKLDSALLQSGKFQEALEGLARWLSDTEEMVANQRPPSADYNVVKAQLQEQKFLMKMINDREESLASLAQLGDEMEGGIVSGELRRLQERFNDLSSGSRKRMCDLEAALTAAKLMQDKLVPVVEWMERTERKVKDMELVPTDEEKIQQRIREHDALHSEILRKKPSLSELTEVGSDLMALVGEDEASGVADRVQDLADRYSALVDASDNIGRLLESSRTGLRHLVLTYQGLQGWMEDMENRLGRHRILAVHTDKLLAQMEDLADLTEEISQHQIDVDGTVDSGLELMKHISSDEAIQLKEKLDSLQRRYNSLTTRGAELLKQAQEGLPLVQQFHNAHGRLVDWIQGAEAVLQSAEPREESINALESDIQEFRPVVENINQIGPQLCSLSPGEGASTIEGLVTRDNRRFDAVCDQIQRKAERLHMYKQRSLEVLGDIDSLLEWFREAEAGLREAEPPSSEANIIRLQLKEHRALSDDIASQRGRVRDVLVTAKKVIREASPHDDSSLMRDKMTDLREAVDTVWSASGERLATLEQALGLAEHLAESHAHLSAWLGEMETSAKALPPPSIRPDVIAQQQDRTELLLQSIAEHKPLVDKLNKTGEALIGLVAEDEGVKVHEILDSDNSRYERLKGSLRERQGALEQALQESSRATDKLEGMLRALASTADELSSLGPVSAHPPRLREQIKEVSQLSDQLSKREEAFRAVKRAAEEVISKAQDKQDPAVKDVRRKLEKLGSLWEELQTATSARGASLQRALEVAGEFWAELESVMGTLADLEASLASQQPPAVRPQAIVKQQQALQEIKAEIDQTKPEVEVVRKRGEKLMSLCGDADKPEVRKHIEDLDTAWDNVTAAFARREENLIHAMERAMEFHGALDEITRLLSQAEERFSRLGPIGADIKTVKKQIEELKEFKADVDPHMVKVEALNRQAGDLSERTSAEESQALRGPLSSVNSRWDTLTRGMAERARHLEQSLLRLGQFQHALSELIAWIDATDKTLDEEIRPTAGDPHLLEVQLAKLKVLVNDIQAHQSSVDTLNDAGRQLVETGQGSLEASTTQEKLNSLNRRWDDLLGKVASRRSELEEALRDAQRFNGEVQDMFGWLAEVDAAIASSKPAGGLPETASEQLERFMEIYNDLESARPKVEALITQGNDYLKRAEGNNAQGLSANLKALKQRWEAVQGRANDKKIKLEIALKEATEFHNALQSFVDWLTSAEKTLANLKPVSRVLETILAQIEEHKLFQKEVGVHRETMIQLDKKGTHLKYFSQKQDVILIKNLLISVQHRWERVVSKSAERTRALDHGYKEAKEFHDLWSNLMNWLSETDKKLDEITTEIAGAGNDPVKLKARLAKHKETQKAIAQKQGAYDQTMRVGKTLRERAPKSDESKLKTAINQLRELWSLVSSKAVTGQRKLEEALLYCGQFKEALESLLDWLKRTEKTLSQETRIYGDLDTVQNLIEQHKVLEEELRNRSTQMESLERSGRELSERADSTGLKAQLIELNKLWTTVVNLASDRSTALKAALKHAEELHKAVHMLLEWLSDAEMRLRFVDSLPDDEAETRIQIAEHDKFMREMNDKEKEKDSTIALAEKILAKAHPDGAAVIKHWITIIQSRWEEVSSWAKQRSEKLHVHLNSLRDMDTLLEELLSWLALRESELLEKESRELPNSIPETESLIVEHDSFMEETMTREVEVNSVFRAKQLKEKKITKKTSKDETRQSTQELNEMQRRQSMKSSREHLTNLDRRTSFKSSREHLSTLDRKTSRSSPAQDMIDGHPRIGPKFPPKGSKSLEPQFRCARSRLLYERWRGVWQQSWERQRRLRDHLGHLQELDRLANFSWDDWRKRFLKFMNHKKSRLTDLFRKMDKNNDGLIPRDDFIDGIIKTKFDTSKLEMGAVADMFDHNSEGYIDWKEFIAALRPDWEERKPVTEAEKIHDEVKRLVMLCTCRQKFRVFQVGEGKYRFGDSQKLRLVRILRSTVMVRVGGGWVALEEFLVKNDPCRAKGRTNIELREQFILADGVSQSMSAFKPKSSKSPGPITKIREKSERSVPMSGRRSTESGRSPGSTPGSAPSSRPASRSGSRPGSRPISRHSSSLSLATSGQYKKELHHAFRDGPEGNRLLMDLEERVKQLDEQLLVADISIKE</sequence>
<feature type="domain" description="Calponin-homology (CH)" evidence="10">
    <location>
        <begin position="30"/>
        <end position="133"/>
    </location>
</feature>
<evidence type="ECO:0000259" key="10">
    <source>
        <dbReference type="PROSITE" id="PS50021"/>
    </source>
</evidence>
<protein>
    <recommendedName>
        <fullName evidence="15">Microtubule-actin cross-linking factor 1</fullName>
    </recommendedName>
</protein>
<dbReference type="SUPFAM" id="SSF47576">
    <property type="entry name" value="Calponin-homology domain, CH-domain"/>
    <property type="match status" value="1"/>
</dbReference>
<dbReference type="Gene3D" id="2.30.30.40">
    <property type="entry name" value="SH3 Domains"/>
    <property type="match status" value="1"/>
</dbReference>
<dbReference type="InterPro" id="IPR002017">
    <property type="entry name" value="Spectrin_repeat"/>
</dbReference>
<keyword evidence="5" id="KW-0106">Calcium</keyword>
<dbReference type="FunFam" id="3.30.920.20:FF:000001">
    <property type="entry name" value="Microtubule-actin cross-linking factor 1"/>
    <property type="match status" value="1"/>
</dbReference>
<dbReference type="Gene3D" id="1.20.58.60">
    <property type="match status" value="28"/>
</dbReference>
<organism evidence="13 14">
    <name type="scientific">Nezara viridula</name>
    <name type="common">Southern green stink bug</name>
    <name type="synonym">Cimex viridulus</name>
    <dbReference type="NCBI Taxonomy" id="85310"/>
    <lineage>
        <taxon>Eukaryota</taxon>
        <taxon>Metazoa</taxon>
        <taxon>Ecdysozoa</taxon>
        <taxon>Arthropoda</taxon>
        <taxon>Hexapoda</taxon>
        <taxon>Insecta</taxon>
        <taxon>Pterygota</taxon>
        <taxon>Neoptera</taxon>
        <taxon>Paraneoptera</taxon>
        <taxon>Hemiptera</taxon>
        <taxon>Heteroptera</taxon>
        <taxon>Panheteroptera</taxon>
        <taxon>Pentatomomorpha</taxon>
        <taxon>Pentatomoidea</taxon>
        <taxon>Pentatomidae</taxon>
        <taxon>Pentatominae</taxon>
        <taxon>Nezara</taxon>
    </lineage>
</organism>
<dbReference type="PROSITE" id="PS51460">
    <property type="entry name" value="GAR"/>
    <property type="match status" value="1"/>
</dbReference>
<reference evidence="13" key="1">
    <citation type="submission" date="2022-01" db="EMBL/GenBank/DDBJ databases">
        <authorList>
            <person name="King R."/>
        </authorList>
    </citation>
    <scope>NUCLEOTIDE SEQUENCE</scope>
</reference>
<feature type="coiled-coil region" evidence="8">
    <location>
        <begin position="751"/>
        <end position="781"/>
    </location>
</feature>
<dbReference type="CDD" id="cd00051">
    <property type="entry name" value="EFh"/>
    <property type="match status" value="1"/>
</dbReference>
<feature type="compositionally biased region" description="Polar residues" evidence="9">
    <location>
        <begin position="3684"/>
        <end position="3698"/>
    </location>
</feature>
<dbReference type="FunFam" id="1.10.418.10:FF:000022">
    <property type="entry name" value="Short stop, isoform K"/>
    <property type="match status" value="1"/>
</dbReference>
<keyword evidence="7" id="KW-0206">Cytoskeleton</keyword>
<comment type="subcellular location">
    <subcellularLocation>
        <location evidence="1">Cytoplasm</location>
        <location evidence="1">Cytoskeleton</location>
    </subcellularLocation>
</comment>
<evidence type="ECO:0000259" key="11">
    <source>
        <dbReference type="PROSITE" id="PS50222"/>
    </source>
</evidence>
<dbReference type="Proteomes" id="UP001152798">
    <property type="component" value="Chromosome 2"/>
</dbReference>
<evidence type="ECO:0000259" key="12">
    <source>
        <dbReference type="PROSITE" id="PS51460"/>
    </source>
</evidence>
<dbReference type="GO" id="GO:0005882">
    <property type="term" value="C:intermediate filament"/>
    <property type="evidence" value="ECO:0007669"/>
    <property type="project" value="TreeGrafter"/>
</dbReference>
<evidence type="ECO:0000313" key="13">
    <source>
        <dbReference type="EMBL" id="CAH1393329.1"/>
    </source>
</evidence>
<dbReference type="GO" id="GO:0030056">
    <property type="term" value="C:hemidesmosome"/>
    <property type="evidence" value="ECO:0007669"/>
    <property type="project" value="TreeGrafter"/>
</dbReference>
<dbReference type="FunFam" id="1.20.58.60:FF:000039">
    <property type="entry name" value="Short stop, isoform N"/>
    <property type="match status" value="1"/>
</dbReference>
<evidence type="ECO:0000256" key="5">
    <source>
        <dbReference type="ARBA" id="ARBA00022837"/>
    </source>
</evidence>
<dbReference type="Pfam" id="PF02187">
    <property type="entry name" value="GAS2"/>
    <property type="match status" value="1"/>
</dbReference>